<gene>
    <name evidence="2" type="ORF">GCM10012275_34420</name>
</gene>
<proteinExistence type="predicted"/>
<accession>A0A8J3CFE9</accession>
<reference evidence="2" key="1">
    <citation type="journal article" date="2014" name="Int. J. Syst. Evol. Microbiol.">
        <title>Complete genome sequence of Corynebacterium casei LMG S-19264T (=DSM 44701T), isolated from a smear-ripened cheese.</title>
        <authorList>
            <consortium name="US DOE Joint Genome Institute (JGI-PGF)"/>
            <person name="Walter F."/>
            <person name="Albersmeier A."/>
            <person name="Kalinowski J."/>
            <person name="Ruckert C."/>
        </authorList>
    </citation>
    <scope>NUCLEOTIDE SEQUENCE</scope>
    <source>
        <strain evidence="2">CGMCC 4.5737</strain>
    </source>
</reference>
<sequence length="104" mass="11830">MPLTGSIRILRDHPYNGTVSLRQTGTTTAFRSALSRITRYAKGYLLEQPYRLRDGTRDGREWTPQLPRVSGLASSPELSGRGRRGSTLHRQYGRCRVSARALRW</sequence>
<reference evidence="2" key="2">
    <citation type="submission" date="2020-09" db="EMBL/GenBank/DDBJ databases">
        <authorList>
            <person name="Sun Q."/>
            <person name="Zhou Y."/>
        </authorList>
    </citation>
    <scope>NUCLEOTIDE SEQUENCE</scope>
    <source>
        <strain evidence="2">CGMCC 4.5737</strain>
    </source>
</reference>
<name>A0A8J3CFE9_9PSEU</name>
<dbReference type="AlphaFoldDB" id="A0A8J3CFE9"/>
<dbReference type="Proteomes" id="UP000637578">
    <property type="component" value="Unassembled WGS sequence"/>
</dbReference>
<comment type="caution">
    <text evidence="2">The sequence shown here is derived from an EMBL/GenBank/DDBJ whole genome shotgun (WGS) entry which is preliminary data.</text>
</comment>
<dbReference type="EMBL" id="BMMK01000015">
    <property type="protein sequence ID" value="GGM60395.1"/>
    <property type="molecule type" value="Genomic_DNA"/>
</dbReference>
<evidence type="ECO:0000313" key="3">
    <source>
        <dbReference type="Proteomes" id="UP000637578"/>
    </source>
</evidence>
<evidence type="ECO:0000256" key="1">
    <source>
        <dbReference type="SAM" id="MobiDB-lite"/>
    </source>
</evidence>
<feature type="region of interest" description="Disordered" evidence="1">
    <location>
        <begin position="56"/>
        <end position="90"/>
    </location>
</feature>
<keyword evidence="3" id="KW-1185">Reference proteome</keyword>
<protein>
    <submittedName>
        <fullName evidence="2">Uncharacterized protein</fullName>
    </submittedName>
</protein>
<organism evidence="2 3">
    <name type="scientific">Longimycelium tulufanense</name>
    <dbReference type="NCBI Taxonomy" id="907463"/>
    <lineage>
        <taxon>Bacteria</taxon>
        <taxon>Bacillati</taxon>
        <taxon>Actinomycetota</taxon>
        <taxon>Actinomycetes</taxon>
        <taxon>Pseudonocardiales</taxon>
        <taxon>Pseudonocardiaceae</taxon>
        <taxon>Longimycelium</taxon>
    </lineage>
</organism>
<feature type="compositionally biased region" description="Basic residues" evidence="1">
    <location>
        <begin position="81"/>
        <end position="90"/>
    </location>
</feature>
<evidence type="ECO:0000313" key="2">
    <source>
        <dbReference type="EMBL" id="GGM60395.1"/>
    </source>
</evidence>